<dbReference type="GO" id="GO:0005524">
    <property type="term" value="F:ATP binding"/>
    <property type="evidence" value="ECO:0007669"/>
    <property type="project" value="UniProtKB-KW"/>
</dbReference>
<dbReference type="PANTHER" id="PTHR32071:SF113">
    <property type="entry name" value="ALGINATE BIOSYNTHESIS TRANSCRIPTIONAL REGULATORY PROTEIN ALGB"/>
    <property type="match status" value="1"/>
</dbReference>
<keyword evidence="5" id="KW-0010">Activator</keyword>
<feature type="modified residue" description="4-aspartylphosphate" evidence="7">
    <location>
        <position position="62"/>
    </location>
</feature>
<dbReference type="InterPro" id="IPR027417">
    <property type="entry name" value="P-loop_NTPase"/>
</dbReference>
<evidence type="ECO:0000256" key="5">
    <source>
        <dbReference type="ARBA" id="ARBA00023159"/>
    </source>
</evidence>
<evidence type="ECO:0000313" key="10">
    <source>
        <dbReference type="EMBL" id="MBD3867709.1"/>
    </source>
</evidence>
<dbReference type="InterPro" id="IPR011006">
    <property type="entry name" value="CheY-like_superfamily"/>
</dbReference>
<name>A0A8J7CE50_9BACT</name>
<dbReference type="InterPro" id="IPR002078">
    <property type="entry name" value="Sigma_54_int"/>
</dbReference>
<dbReference type="PRINTS" id="PR01590">
    <property type="entry name" value="HTHFIS"/>
</dbReference>
<evidence type="ECO:0000313" key="11">
    <source>
        <dbReference type="Proteomes" id="UP000648239"/>
    </source>
</evidence>
<gene>
    <name evidence="10" type="ORF">IFK94_06265</name>
</gene>
<protein>
    <submittedName>
        <fullName evidence="10">Sigma-54-dependent Fis family transcriptional regulator</fullName>
    </submittedName>
</protein>
<dbReference type="Gene3D" id="3.40.50.2300">
    <property type="match status" value="1"/>
</dbReference>
<dbReference type="InterPro" id="IPR009057">
    <property type="entry name" value="Homeodomain-like_sf"/>
</dbReference>
<dbReference type="SMART" id="SM00382">
    <property type="entry name" value="AAA"/>
    <property type="match status" value="1"/>
</dbReference>
<dbReference type="InterPro" id="IPR003593">
    <property type="entry name" value="AAA+_ATPase"/>
</dbReference>
<evidence type="ECO:0000256" key="1">
    <source>
        <dbReference type="ARBA" id="ARBA00022741"/>
    </source>
</evidence>
<dbReference type="FunFam" id="1.10.8.60:FF:000014">
    <property type="entry name" value="DNA-binding transcriptional regulator NtrC"/>
    <property type="match status" value="1"/>
</dbReference>
<evidence type="ECO:0000259" key="8">
    <source>
        <dbReference type="PROSITE" id="PS50045"/>
    </source>
</evidence>
<dbReference type="Pfam" id="PF00158">
    <property type="entry name" value="Sigma54_activat"/>
    <property type="match status" value="1"/>
</dbReference>
<dbReference type="SUPFAM" id="SSF52540">
    <property type="entry name" value="P-loop containing nucleoside triphosphate hydrolases"/>
    <property type="match status" value="1"/>
</dbReference>
<sequence>MQKVDQAGRAGRVLVLDDEPVIQDVLRNLLEKSGYEVTVLGDAAAARKLLSEDGDWDVFLLDFMLPDEDGMEVLKFARKLHPELVVVMITAFGTVENAVSAMKLGAFHYLTKPFKNEEVRHLVAQAARTSSLRRENRDLRKALEEKYKFEKIIGKSRRMQELYRFIDQVASSTSTVLIQGESGTGKELVAQAIHRRSLRAAKPFLVVNSHSIPAELLEDNLFGHARGAFTGAVGAKRGLLELADGGTILFDEISTISGDVQAKLLRVMQEKEFLPIGALESRKVDVRILAATNENLRDLVGEGRFREDLYYRLAVISIDLPPLRRRVEDIPLLAEHFLARYIKENRKEVEGFTPDVMAVFMEYGWPGNVRELENVVERGVVLATGDRIEVDSLPADLFGPGRTPMVPALVEGVGLSQAVADFESALIRAALEQAGGVQKKAAEILGLKPTTLNEKIKRLGITH</sequence>
<dbReference type="PROSITE" id="PS50110">
    <property type="entry name" value="RESPONSE_REGULATORY"/>
    <property type="match status" value="1"/>
</dbReference>
<dbReference type="GO" id="GO:0006355">
    <property type="term" value="P:regulation of DNA-templated transcription"/>
    <property type="evidence" value="ECO:0007669"/>
    <property type="project" value="InterPro"/>
</dbReference>
<dbReference type="CDD" id="cd00009">
    <property type="entry name" value="AAA"/>
    <property type="match status" value="1"/>
</dbReference>
<dbReference type="PROSITE" id="PS50045">
    <property type="entry name" value="SIGMA54_INTERACT_4"/>
    <property type="match status" value="1"/>
</dbReference>
<keyword evidence="1" id="KW-0547">Nucleotide-binding</keyword>
<evidence type="ECO:0000256" key="3">
    <source>
        <dbReference type="ARBA" id="ARBA00023015"/>
    </source>
</evidence>
<dbReference type="PROSITE" id="PS00688">
    <property type="entry name" value="SIGMA54_INTERACT_3"/>
    <property type="match status" value="1"/>
</dbReference>
<evidence type="ECO:0000259" key="9">
    <source>
        <dbReference type="PROSITE" id="PS50110"/>
    </source>
</evidence>
<dbReference type="Pfam" id="PF25601">
    <property type="entry name" value="AAA_lid_14"/>
    <property type="match status" value="1"/>
</dbReference>
<dbReference type="SUPFAM" id="SSF46689">
    <property type="entry name" value="Homeodomain-like"/>
    <property type="match status" value="1"/>
</dbReference>
<dbReference type="InterPro" id="IPR025662">
    <property type="entry name" value="Sigma_54_int_dom_ATP-bd_1"/>
</dbReference>
<reference evidence="10 11" key="1">
    <citation type="submission" date="2020-08" db="EMBL/GenBank/DDBJ databases">
        <title>Acidobacteriota in marine sediments use diverse sulfur dissimilation pathways.</title>
        <authorList>
            <person name="Wasmund K."/>
        </authorList>
    </citation>
    <scope>NUCLEOTIDE SEQUENCE [LARGE SCALE GENOMIC DNA]</scope>
    <source>
        <strain evidence="10">MAG AM4</strain>
    </source>
</reference>
<evidence type="ECO:0000256" key="2">
    <source>
        <dbReference type="ARBA" id="ARBA00022840"/>
    </source>
</evidence>
<keyword evidence="4" id="KW-0238">DNA-binding</keyword>
<dbReference type="GO" id="GO:0000160">
    <property type="term" value="P:phosphorelay signal transduction system"/>
    <property type="evidence" value="ECO:0007669"/>
    <property type="project" value="InterPro"/>
</dbReference>
<evidence type="ECO:0000256" key="7">
    <source>
        <dbReference type="PROSITE-ProRule" id="PRU00169"/>
    </source>
</evidence>
<dbReference type="SMART" id="SM00448">
    <property type="entry name" value="REC"/>
    <property type="match status" value="1"/>
</dbReference>
<feature type="domain" description="Sigma-54 factor interaction" evidence="8">
    <location>
        <begin position="152"/>
        <end position="381"/>
    </location>
</feature>
<organism evidence="10 11">
    <name type="scientific">Candidatus Polarisedimenticola svalbardensis</name>
    <dbReference type="NCBI Taxonomy" id="2886004"/>
    <lineage>
        <taxon>Bacteria</taxon>
        <taxon>Pseudomonadati</taxon>
        <taxon>Acidobacteriota</taxon>
        <taxon>Candidatus Polarisedimenticolia</taxon>
        <taxon>Candidatus Polarisedimenticolales</taxon>
        <taxon>Candidatus Polarisedimenticolaceae</taxon>
        <taxon>Candidatus Polarisedimenticola</taxon>
    </lineage>
</organism>
<dbReference type="InterPro" id="IPR058031">
    <property type="entry name" value="AAA_lid_NorR"/>
</dbReference>
<dbReference type="Gene3D" id="1.10.8.60">
    <property type="match status" value="1"/>
</dbReference>
<dbReference type="AlphaFoldDB" id="A0A8J7CE50"/>
<dbReference type="Pfam" id="PF00072">
    <property type="entry name" value="Response_reg"/>
    <property type="match status" value="1"/>
</dbReference>
<dbReference type="Gene3D" id="1.10.10.60">
    <property type="entry name" value="Homeodomain-like"/>
    <property type="match status" value="1"/>
</dbReference>
<dbReference type="PANTHER" id="PTHR32071">
    <property type="entry name" value="TRANSCRIPTIONAL REGULATORY PROTEIN"/>
    <property type="match status" value="1"/>
</dbReference>
<dbReference type="Gene3D" id="3.40.50.300">
    <property type="entry name" value="P-loop containing nucleotide triphosphate hydrolases"/>
    <property type="match status" value="1"/>
</dbReference>
<proteinExistence type="predicted"/>
<dbReference type="FunFam" id="3.40.50.300:FF:000006">
    <property type="entry name" value="DNA-binding transcriptional regulator NtrC"/>
    <property type="match status" value="1"/>
</dbReference>
<dbReference type="Pfam" id="PF02954">
    <property type="entry name" value="HTH_8"/>
    <property type="match status" value="1"/>
</dbReference>
<keyword evidence="7" id="KW-0597">Phosphoprotein</keyword>
<dbReference type="SUPFAM" id="SSF52172">
    <property type="entry name" value="CheY-like"/>
    <property type="match status" value="1"/>
</dbReference>
<evidence type="ECO:0000256" key="6">
    <source>
        <dbReference type="ARBA" id="ARBA00023163"/>
    </source>
</evidence>
<keyword evidence="3" id="KW-0805">Transcription regulation</keyword>
<dbReference type="PROSITE" id="PS00676">
    <property type="entry name" value="SIGMA54_INTERACT_2"/>
    <property type="match status" value="1"/>
</dbReference>
<comment type="caution">
    <text evidence="10">The sequence shown here is derived from an EMBL/GenBank/DDBJ whole genome shotgun (WGS) entry which is preliminary data.</text>
</comment>
<evidence type="ECO:0000256" key="4">
    <source>
        <dbReference type="ARBA" id="ARBA00023125"/>
    </source>
</evidence>
<feature type="domain" description="Response regulatory" evidence="9">
    <location>
        <begin position="12"/>
        <end position="127"/>
    </location>
</feature>
<keyword evidence="6" id="KW-0804">Transcription</keyword>
<dbReference type="InterPro" id="IPR002197">
    <property type="entry name" value="HTH_Fis"/>
</dbReference>
<accession>A0A8J7CE50</accession>
<dbReference type="InterPro" id="IPR025944">
    <property type="entry name" value="Sigma_54_int_dom_CS"/>
</dbReference>
<dbReference type="GO" id="GO:0043565">
    <property type="term" value="F:sequence-specific DNA binding"/>
    <property type="evidence" value="ECO:0007669"/>
    <property type="project" value="InterPro"/>
</dbReference>
<dbReference type="PROSITE" id="PS00675">
    <property type="entry name" value="SIGMA54_INTERACT_1"/>
    <property type="match status" value="1"/>
</dbReference>
<dbReference type="InterPro" id="IPR001789">
    <property type="entry name" value="Sig_transdc_resp-reg_receiver"/>
</dbReference>
<dbReference type="Proteomes" id="UP000648239">
    <property type="component" value="Unassembled WGS sequence"/>
</dbReference>
<keyword evidence="2" id="KW-0067">ATP-binding</keyword>
<dbReference type="InterPro" id="IPR025943">
    <property type="entry name" value="Sigma_54_int_dom_ATP-bd_2"/>
</dbReference>
<dbReference type="EMBL" id="JACXWD010000014">
    <property type="protein sequence ID" value="MBD3867709.1"/>
    <property type="molecule type" value="Genomic_DNA"/>
</dbReference>